<evidence type="ECO:0000313" key="1">
    <source>
        <dbReference type="EMBL" id="KAJ7699536.1"/>
    </source>
</evidence>
<protein>
    <submittedName>
        <fullName evidence="1">Uncharacterized protein</fullName>
    </submittedName>
</protein>
<sequence length="270" mass="30050">MSSCAKQIYHYSKTVAWDSAVVQDEGVSWALGPSSRVYIITADISRRAAHGTRAPTLRLVSGTSKGRLVHWHPVLDPLGLLDVMWRKQAFTLRLATRAYAFEKASQFLLRAQNGHLYAYRSPRRYSRKNRRPTIDAGARAPSPTVVGCAPGHARRNTHEFAAVVHVRLMVVTRVATAPACGGGAELTCTRWPLALGWTPRNVVARTRFKKLSFSKAFRQASVFYDAYQLRKDAPSCHEESPPQPSGCIAFWLKMFTDYLRSSAAEGVQGM</sequence>
<dbReference type="AlphaFoldDB" id="A0AAD7GPN6"/>
<dbReference type="Proteomes" id="UP001221757">
    <property type="component" value="Unassembled WGS sequence"/>
</dbReference>
<accession>A0AAD7GPN6</accession>
<keyword evidence="2" id="KW-1185">Reference proteome</keyword>
<gene>
    <name evidence="1" type="ORF">B0H17DRAFT_1177004</name>
</gene>
<name>A0AAD7GPN6_MYCRO</name>
<reference evidence="1" key="1">
    <citation type="submission" date="2023-03" db="EMBL/GenBank/DDBJ databases">
        <title>Massive genome expansion in bonnet fungi (Mycena s.s.) driven by repeated elements and novel gene families across ecological guilds.</title>
        <authorList>
            <consortium name="Lawrence Berkeley National Laboratory"/>
            <person name="Harder C.B."/>
            <person name="Miyauchi S."/>
            <person name="Viragh M."/>
            <person name="Kuo A."/>
            <person name="Thoen E."/>
            <person name="Andreopoulos B."/>
            <person name="Lu D."/>
            <person name="Skrede I."/>
            <person name="Drula E."/>
            <person name="Henrissat B."/>
            <person name="Morin E."/>
            <person name="Kohler A."/>
            <person name="Barry K."/>
            <person name="LaButti K."/>
            <person name="Morin E."/>
            <person name="Salamov A."/>
            <person name="Lipzen A."/>
            <person name="Mereny Z."/>
            <person name="Hegedus B."/>
            <person name="Baldrian P."/>
            <person name="Stursova M."/>
            <person name="Weitz H."/>
            <person name="Taylor A."/>
            <person name="Grigoriev I.V."/>
            <person name="Nagy L.G."/>
            <person name="Martin F."/>
            <person name="Kauserud H."/>
        </authorList>
    </citation>
    <scope>NUCLEOTIDE SEQUENCE</scope>
    <source>
        <strain evidence="1">CBHHK067</strain>
    </source>
</reference>
<dbReference type="EMBL" id="JARKIE010000022">
    <property type="protein sequence ID" value="KAJ7699536.1"/>
    <property type="molecule type" value="Genomic_DNA"/>
</dbReference>
<organism evidence="1 2">
    <name type="scientific">Mycena rosella</name>
    <name type="common">Pink bonnet</name>
    <name type="synonym">Agaricus rosellus</name>
    <dbReference type="NCBI Taxonomy" id="1033263"/>
    <lineage>
        <taxon>Eukaryota</taxon>
        <taxon>Fungi</taxon>
        <taxon>Dikarya</taxon>
        <taxon>Basidiomycota</taxon>
        <taxon>Agaricomycotina</taxon>
        <taxon>Agaricomycetes</taxon>
        <taxon>Agaricomycetidae</taxon>
        <taxon>Agaricales</taxon>
        <taxon>Marasmiineae</taxon>
        <taxon>Mycenaceae</taxon>
        <taxon>Mycena</taxon>
    </lineage>
</organism>
<evidence type="ECO:0000313" key="2">
    <source>
        <dbReference type="Proteomes" id="UP001221757"/>
    </source>
</evidence>
<proteinExistence type="predicted"/>
<comment type="caution">
    <text evidence="1">The sequence shown here is derived from an EMBL/GenBank/DDBJ whole genome shotgun (WGS) entry which is preliminary data.</text>
</comment>